<evidence type="ECO:0000313" key="1">
    <source>
        <dbReference type="EMBL" id="OPE55756.1"/>
    </source>
</evidence>
<keyword evidence="4" id="KW-1185">Reference proteome</keyword>
<sequence length="104" mass="10824">MSGTNETLAGAVVAAIAGQAQVAAAEPVETQWDRLDRYHEAVAEIRRRNEQPDHEAPVGAADVLLRAIAGHGQATTVDTHPPRSGGVPSVGLNSDAVLRRALGI</sequence>
<evidence type="ECO:0000313" key="2">
    <source>
        <dbReference type="EMBL" id="PEG56262.1"/>
    </source>
</evidence>
<dbReference type="Proteomes" id="UP000191039">
    <property type="component" value="Unassembled WGS sequence"/>
</dbReference>
<organism evidence="2 4">
    <name type="scientific">Mycolicibacterium diernhoferi</name>
    <dbReference type="NCBI Taxonomy" id="1801"/>
    <lineage>
        <taxon>Bacteria</taxon>
        <taxon>Bacillati</taxon>
        <taxon>Actinomycetota</taxon>
        <taxon>Actinomycetes</taxon>
        <taxon>Mycobacteriales</taxon>
        <taxon>Mycobacteriaceae</taxon>
        <taxon>Mycolicibacterium</taxon>
    </lineage>
</organism>
<dbReference type="AlphaFoldDB" id="A0A1Q4HKY2"/>
<dbReference type="EMBL" id="MIJD01000019">
    <property type="protein sequence ID" value="OPE55756.1"/>
    <property type="molecule type" value="Genomic_DNA"/>
</dbReference>
<name>A0A1Q4HKY2_9MYCO</name>
<reference evidence="1 3" key="1">
    <citation type="submission" date="2016-09" db="EMBL/GenBank/DDBJ databases">
        <title>genome sequences of unsequenced Mycobacteria.</title>
        <authorList>
            <person name="Greninger A.L."/>
            <person name="Jerome K.R."/>
            <person name="Mcnair B."/>
            <person name="Wallis C."/>
            <person name="Fang F."/>
        </authorList>
    </citation>
    <scope>NUCLEOTIDE SEQUENCE [LARGE SCALE GENOMIC DNA]</scope>
    <source>
        <strain evidence="1 3">BM1</strain>
    </source>
</reference>
<reference evidence="2 4" key="2">
    <citation type="submission" date="2017-10" db="EMBL/GenBank/DDBJ databases">
        <title>The new phylogeny of genus Mycobacterium.</title>
        <authorList>
            <person name="Tortoli E."/>
            <person name="Trovato A."/>
            <person name="Cirillo D.M."/>
        </authorList>
    </citation>
    <scope>NUCLEOTIDE SEQUENCE [LARGE SCALE GENOMIC DNA]</scope>
    <source>
        <strain evidence="2 4">IP141170001</strain>
    </source>
</reference>
<dbReference type="Proteomes" id="UP000220340">
    <property type="component" value="Unassembled WGS sequence"/>
</dbReference>
<evidence type="ECO:0000313" key="4">
    <source>
        <dbReference type="Proteomes" id="UP000220340"/>
    </source>
</evidence>
<accession>A0A1Q4HKY2</accession>
<protein>
    <submittedName>
        <fullName evidence="2">Uncharacterized protein</fullName>
    </submittedName>
</protein>
<evidence type="ECO:0000313" key="3">
    <source>
        <dbReference type="Proteomes" id="UP000191039"/>
    </source>
</evidence>
<proteinExistence type="predicted"/>
<dbReference type="EMBL" id="PDCR01000002">
    <property type="protein sequence ID" value="PEG56262.1"/>
    <property type="molecule type" value="Genomic_DNA"/>
</dbReference>
<gene>
    <name evidence="1" type="ORF">BV510_03425</name>
    <name evidence="2" type="ORF">CRI78_02535</name>
</gene>
<comment type="caution">
    <text evidence="2">The sequence shown here is derived from an EMBL/GenBank/DDBJ whole genome shotgun (WGS) entry which is preliminary data.</text>
</comment>
<dbReference type="STRING" id="1801.BRW64_00855"/>